<feature type="non-terminal residue" evidence="2">
    <location>
        <position position="187"/>
    </location>
</feature>
<dbReference type="EMBL" id="BARV01008604">
    <property type="protein sequence ID" value="GAI05729.1"/>
    <property type="molecule type" value="Genomic_DNA"/>
</dbReference>
<protein>
    <submittedName>
        <fullName evidence="2">Uncharacterized protein</fullName>
    </submittedName>
</protein>
<proteinExistence type="predicted"/>
<evidence type="ECO:0000256" key="1">
    <source>
        <dbReference type="SAM" id="MobiDB-lite"/>
    </source>
</evidence>
<organism evidence="2">
    <name type="scientific">marine sediment metagenome</name>
    <dbReference type="NCBI Taxonomy" id="412755"/>
    <lineage>
        <taxon>unclassified sequences</taxon>
        <taxon>metagenomes</taxon>
        <taxon>ecological metagenomes</taxon>
    </lineage>
</organism>
<comment type="caution">
    <text evidence="2">The sequence shown here is derived from an EMBL/GenBank/DDBJ whole genome shotgun (WGS) entry which is preliminary data.</text>
</comment>
<accession>X1MH79</accession>
<dbReference type="AlphaFoldDB" id="X1MH79"/>
<feature type="compositionally biased region" description="Polar residues" evidence="1">
    <location>
        <begin position="17"/>
        <end position="26"/>
    </location>
</feature>
<evidence type="ECO:0000313" key="2">
    <source>
        <dbReference type="EMBL" id="GAI05729.1"/>
    </source>
</evidence>
<gene>
    <name evidence="2" type="ORF">S06H3_17245</name>
</gene>
<reference evidence="2" key="1">
    <citation type="journal article" date="2014" name="Front. Microbiol.">
        <title>High frequency of phylogenetically diverse reductive dehalogenase-homologous genes in deep subseafloor sedimentary metagenomes.</title>
        <authorList>
            <person name="Kawai M."/>
            <person name="Futagami T."/>
            <person name="Toyoda A."/>
            <person name="Takaki Y."/>
            <person name="Nishi S."/>
            <person name="Hori S."/>
            <person name="Arai W."/>
            <person name="Tsubouchi T."/>
            <person name="Morono Y."/>
            <person name="Uchiyama I."/>
            <person name="Ito T."/>
            <person name="Fujiyama A."/>
            <person name="Inagaki F."/>
            <person name="Takami H."/>
        </authorList>
    </citation>
    <scope>NUCLEOTIDE SEQUENCE</scope>
    <source>
        <strain evidence="2">Expedition CK06-06</strain>
    </source>
</reference>
<feature type="region of interest" description="Disordered" evidence="1">
    <location>
        <begin position="1"/>
        <end position="28"/>
    </location>
</feature>
<name>X1MH79_9ZZZZ</name>
<feature type="compositionally biased region" description="Basic and acidic residues" evidence="1">
    <location>
        <begin position="1"/>
        <end position="12"/>
    </location>
</feature>
<sequence>MENLAKDADKCPLNKAIEQNETNPTEGAQDKINKIAMDLPTNAQKAKVHILAKYKGLLTAKDKEKAVYKAYIESLTGEKSTKDMNQGQISMLINNLDRMDIRTAKALSRTPVKAITPRLLNMIKGIGEIGYKEKYRNPYEVFSKMGLLREVYLPAEAAEVSLYDDLMQFRKEIFGLRKTRGINKQSS</sequence>